<reference evidence="2" key="1">
    <citation type="journal article" date="2019" name="Int. J. Syst. Evol. Microbiol.">
        <title>The Global Catalogue of Microorganisms (GCM) 10K type strain sequencing project: providing services to taxonomists for standard genome sequencing and annotation.</title>
        <authorList>
            <consortium name="The Broad Institute Genomics Platform"/>
            <consortium name="The Broad Institute Genome Sequencing Center for Infectious Disease"/>
            <person name="Wu L."/>
            <person name="Ma J."/>
        </authorList>
    </citation>
    <scope>NUCLEOTIDE SEQUENCE [LARGE SCALE GENOMIC DNA]</scope>
    <source>
        <strain evidence="2">JCM 17214</strain>
    </source>
</reference>
<evidence type="ECO:0000313" key="1">
    <source>
        <dbReference type="EMBL" id="GAA3956349.1"/>
    </source>
</evidence>
<keyword evidence="2" id="KW-1185">Reference proteome</keyword>
<proteinExistence type="predicted"/>
<dbReference type="EMBL" id="BAABDH010000114">
    <property type="protein sequence ID" value="GAA3956349.1"/>
    <property type="molecule type" value="Genomic_DNA"/>
</dbReference>
<dbReference type="Proteomes" id="UP001499909">
    <property type="component" value="Unassembled WGS sequence"/>
</dbReference>
<name>A0ABP7NXU9_9BACT</name>
<accession>A0ABP7NXU9</accession>
<organism evidence="1 2">
    <name type="scientific">Hymenobacter algoricola</name>
    <dbReference type="NCBI Taxonomy" id="486267"/>
    <lineage>
        <taxon>Bacteria</taxon>
        <taxon>Pseudomonadati</taxon>
        <taxon>Bacteroidota</taxon>
        <taxon>Cytophagia</taxon>
        <taxon>Cytophagales</taxon>
        <taxon>Hymenobacteraceae</taxon>
        <taxon>Hymenobacter</taxon>
    </lineage>
</organism>
<evidence type="ECO:0000313" key="2">
    <source>
        <dbReference type="Proteomes" id="UP001499909"/>
    </source>
</evidence>
<gene>
    <name evidence="1" type="ORF">GCM10022406_42030</name>
</gene>
<comment type="caution">
    <text evidence="1">The sequence shown here is derived from an EMBL/GenBank/DDBJ whole genome shotgun (WGS) entry which is preliminary data.</text>
</comment>
<sequence>MNKAVRQNWQGQNMYVAIITDDSEAQPLADVLRQNLPSPLSYARVVSKGLPKAVVAEDAQVAAYQLNVTEVKIVDTKDTFK</sequence>
<protein>
    <submittedName>
        <fullName evidence="1">Uncharacterized protein</fullName>
    </submittedName>
</protein>